<sequence>MPIKRRLLQALAAVTLGCLTGAAQAHFQMLYVEETALPRADKLEFALVFTHPFSGGPTMTMDEPRAFSHISSHGGEKIDLRKYLRPVQWQSRDNQTTAYRASIPREVVRSLGDHIFVLEPEPYLETEEDAYIQQFTKLIVNVGGVPGNWAEPQGLPVEIQPLSKPYANWTGGVFRAVVLADGKPVPFAEIEIEYINHSVDIDKNAFGQQDYVTAPQASFKALSTYSDAQGIVTIGLPRAGWWGIAALDIGTTKTHKGKPLSQDAVLWVQARDMK</sequence>
<name>A0A059KT97_9PSED</name>
<keyword evidence="1" id="KW-0732">Signal</keyword>
<evidence type="ECO:0000313" key="3">
    <source>
        <dbReference type="Proteomes" id="UP000026739"/>
    </source>
</evidence>
<dbReference type="AlphaFoldDB" id="A0A059KT97"/>
<dbReference type="EMBL" id="AZQQ01000110">
    <property type="protein sequence ID" value="KDD65075.1"/>
    <property type="molecule type" value="Genomic_DNA"/>
</dbReference>
<gene>
    <name evidence="2" type="ORF">V466_30315</name>
</gene>
<feature type="signal peptide" evidence="1">
    <location>
        <begin position="1"/>
        <end position="25"/>
    </location>
</feature>
<dbReference type="PROSITE" id="PS51257">
    <property type="entry name" value="PROKAR_LIPOPROTEIN"/>
    <property type="match status" value="1"/>
</dbReference>
<accession>A0A059KT97</accession>
<protein>
    <submittedName>
        <fullName evidence="2">Nickel transporter</fullName>
    </submittedName>
</protein>
<evidence type="ECO:0000256" key="1">
    <source>
        <dbReference type="SAM" id="SignalP"/>
    </source>
</evidence>
<dbReference type="InterPro" id="IPR019613">
    <property type="entry name" value="DUF4198"/>
</dbReference>
<proteinExistence type="predicted"/>
<dbReference type="RefSeq" id="WP_033061991.1">
    <property type="nucleotide sequence ID" value="NZ_AZQQ01000110.1"/>
</dbReference>
<evidence type="ECO:0000313" key="2">
    <source>
        <dbReference type="EMBL" id="KDD65075.1"/>
    </source>
</evidence>
<organism evidence="2 3">
    <name type="scientific">Pseudomonas mandelii PD30</name>
    <dbReference type="NCBI Taxonomy" id="1419583"/>
    <lineage>
        <taxon>Bacteria</taxon>
        <taxon>Pseudomonadati</taxon>
        <taxon>Pseudomonadota</taxon>
        <taxon>Gammaproteobacteria</taxon>
        <taxon>Pseudomonadales</taxon>
        <taxon>Pseudomonadaceae</taxon>
        <taxon>Pseudomonas</taxon>
    </lineage>
</organism>
<feature type="chain" id="PRO_5001579682" evidence="1">
    <location>
        <begin position="26"/>
        <end position="274"/>
    </location>
</feature>
<comment type="caution">
    <text evidence="2">The sequence shown here is derived from an EMBL/GenBank/DDBJ whole genome shotgun (WGS) entry which is preliminary data.</text>
</comment>
<reference evidence="2 3" key="1">
    <citation type="submission" date="2013-12" db="EMBL/GenBank/DDBJ databases">
        <authorList>
            <person name="Formusa P.A."/>
            <person name="Habash M."/>
            <person name="Lee H."/>
            <person name="Trevors J.T."/>
        </authorList>
    </citation>
    <scope>NUCLEOTIDE SEQUENCE [LARGE SCALE GENOMIC DNA]</scope>
    <source>
        <strain evidence="2 3">PD30</strain>
    </source>
</reference>
<dbReference type="Proteomes" id="UP000026739">
    <property type="component" value="Unassembled WGS sequence"/>
</dbReference>
<dbReference type="Pfam" id="PF10670">
    <property type="entry name" value="DUF4198"/>
    <property type="match status" value="1"/>
</dbReference>
<dbReference type="eggNOG" id="COG5266">
    <property type="taxonomic scope" value="Bacteria"/>
</dbReference>